<dbReference type="RefSeq" id="WP_090363887.1">
    <property type="nucleotide sequence ID" value="NZ_FNEM01000004.1"/>
</dbReference>
<reference evidence="3" key="1">
    <citation type="submission" date="2016-10" db="EMBL/GenBank/DDBJ databases">
        <authorList>
            <person name="Varghese N."/>
            <person name="Submissions S."/>
        </authorList>
    </citation>
    <scope>NUCLEOTIDE SEQUENCE [LARGE SCALE GENOMIC DNA]</scope>
    <source>
        <strain evidence="3">DSM 23317</strain>
    </source>
</reference>
<keyword evidence="3" id="KW-1185">Reference proteome</keyword>
<accession>A0A1G8Q240</accession>
<dbReference type="PANTHER" id="PTHR13369">
    <property type="match status" value="1"/>
</dbReference>
<dbReference type="InterPro" id="IPR029063">
    <property type="entry name" value="SAM-dependent_MTases_sf"/>
</dbReference>
<dbReference type="Proteomes" id="UP000199527">
    <property type="component" value="Unassembled WGS sequence"/>
</dbReference>
<dbReference type="InterPro" id="IPR025714">
    <property type="entry name" value="Methyltranfer_dom"/>
</dbReference>
<keyword evidence="2" id="KW-0489">Methyltransferase</keyword>
<dbReference type="GO" id="GO:0032259">
    <property type="term" value="P:methylation"/>
    <property type="evidence" value="ECO:0007669"/>
    <property type="project" value="UniProtKB-KW"/>
</dbReference>
<dbReference type="SUPFAM" id="SSF53335">
    <property type="entry name" value="S-adenosyl-L-methionine-dependent methyltransferases"/>
    <property type="match status" value="1"/>
</dbReference>
<dbReference type="GO" id="GO:0008168">
    <property type="term" value="F:methyltransferase activity"/>
    <property type="evidence" value="ECO:0007669"/>
    <property type="project" value="UniProtKB-KW"/>
</dbReference>
<dbReference type="Pfam" id="PF13679">
    <property type="entry name" value="Methyltransf_32"/>
    <property type="match status" value="1"/>
</dbReference>
<dbReference type="AlphaFoldDB" id="A0A1G8Q240"/>
<feature type="domain" description="Methyltransferase" evidence="1">
    <location>
        <begin position="116"/>
        <end position="225"/>
    </location>
</feature>
<evidence type="ECO:0000313" key="2">
    <source>
        <dbReference type="EMBL" id="SDI98160.1"/>
    </source>
</evidence>
<keyword evidence="2" id="KW-0808">Transferase</keyword>
<dbReference type="EMBL" id="FNEM01000004">
    <property type="protein sequence ID" value="SDI98160.1"/>
    <property type="molecule type" value="Genomic_DNA"/>
</dbReference>
<proteinExistence type="predicted"/>
<organism evidence="2 3">
    <name type="scientific">Ferrimonas sediminum</name>
    <dbReference type="NCBI Taxonomy" id="718193"/>
    <lineage>
        <taxon>Bacteria</taxon>
        <taxon>Pseudomonadati</taxon>
        <taxon>Pseudomonadota</taxon>
        <taxon>Gammaproteobacteria</taxon>
        <taxon>Alteromonadales</taxon>
        <taxon>Ferrimonadaceae</taxon>
        <taxon>Ferrimonas</taxon>
    </lineage>
</organism>
<sequence length="395" mass="44925">MSHSDRFTRLSLLLAELKPYWQFVPFDCLALPWQEPALCQWLQQHSLSELTALRQDASQLQAQLSPMLPWLAELTELAQANPVQQPAQAYPPRLDWQIPGRKWQQITAFSDALPERHRPWLEWCAGKGHLGRALAATSDQPVVSLEWQAGLCEEGQALATRFGLPMTFVNGDAFDDSAAGHLRQHQHAVALHACGDLHVALLRHGARAGTEAISFSPCCYHLIRSDRYQPLSQAAQGLDLDLSKLDLKLPLQETVTAPGHVKRQRQLELSYRLGFDCLQRQLTGQDRYLPLPNVPKSLLGEGFEAFCQWAAQRKGLALPVEGLEFESYLDQGQSRLHLVEQMETVRQLFRRPLELWLVLDRVCYLEEQGYEVEISTFCDRQMTPRNLLVRARKPD</sequence>
<dbReference type="OrthoDB" id="5298194at2"/>
<protein>
    <submittedName>
        <fullName evidence="2">Methyltransferase domain-containing protein</fullName>
    </submittedName>
</protein>
<dbReference type="PANTHER" id="PTHR13369:SF0">
    <property type="entry name" value="GLUTATHIONE S-TRANSFERASE C-TERMINAL DOMAIN-CONTAINING PROTEIN"/>
    <property type="match status" value="1"/>
</dbReference>
<evidence type="ECO:0000259" key="1">
    <source>
        <dbReference type="Pfam" id="PF13679"/>
    </source>
</evidence>
<gene>
    <name evidence="2" type="ORF">SAMN04488540_104148</name>
</gene>
<evidence type="ECO:0000313" key="3">
    <source>
        <dbReference type="Proteomes" id="UP000199527"/>
    </source>
</evidence>
<name>A0A1G8Q240_9GAMM</name>